<evidence type="ECO:0000256" key="3">
    <source>
        <dbReference type="ARBA" id="ARBA00022448"/>
    </source>
</evidence>
<sequence>MEKNDSANGDVQQEGEEEKQHFSSVASTYFDQKIQIPDVPQTRFSFRKLWAFTGPGFLMSIAYLDPGNIESDLQAGSVARFKLLWVLMSATFLGLLMQRLSARLGVVTGFHLAEICYKKYAKVPRIILWVMIEIAIIGSDMQEVIGTAIAFYLLSNGKIPLYAGVLITIFDTFTFLFLDKFGLRKLEFFFTFLITVMAVTFGYEYVVVAPDQPALLKGLFVPGCADCGPKQILQAVGIIGAIIMPHNIYLHSALVKSRDVDRTKKEEVSEANKYFFIEAAIALLVSFIINVFVTSVFAEGFYGRRPEDIYDKCLAEGNPYAYLFNVTEVQVDIYRGGVFLGCQFGIAAMYIWAVGILAAGQSSTMTGTYTGQFVMEGFLNLKWKRWQRVLLTRTIAIAPTIFISIYEGIEQLSGMNDLLNVLMSLQLPFALIPILAFTSSTDIMGDFKNGIVMKIISGVLALVVIGINMYFVAVYIQELPHHWAIYLGVAVLILLYFGFVLYLVWHCFVTMEIEIFSRIPLLRRFYPRYQLLLSESRSDLQYSTF</sequence>
<dbReference type="GO" id="GO:0015086">
    <property type="term" value="F:cadmium ion transmembrane transporter activity"/>
    <property type="evidence" value="ECO:0007669"/>
    <property type="project" value="TreeGrafter"/>
</dbReference>
<dbReference type="NCBIfam" id="TIGR01197">
    <property type="entry name" value="nramp"/>
    <property type="match status" value="1"/>
</dbReference>
<feature type="transmembrane region" description="Helical" evidence="7">
    <location>
        <begin position="232"/>
        <end position="254"/>
    </location>
</feature>
<keyword evidence="3" id="KW-0813">Transport</keyword>
<dbReference type="PANTHER" id="PTHR11706:SF33">
    <property type="entry name" value="NATURAL RESISTANCE-ASSOCIATED MACROPHAGE PROTEIN 2"/>
    <property type="match status" value="1"/>
</dbReference>
<organism evidence="8 9">
    <name type="scientific">Mytilus galloprovincialis</name>
    <name type="common">Mediterranean mussel</name>
    <dbReference type="NCBI Taxonomy" id="29158"/>
    <lineage>
        <taxon>Eukaryota</taxon>
        <taxon>Metazoa</taxon>
        <taxon>Spiralia</taxon>
        <taxon>Lophotrochozoa</taxon>
        <taxon>Mollusca</taxon>
        <taxon>Bivalvia</taxon>
        <taxon>Autobranchia</taxon>
        <taxon>Pteriomorphia</taxon>
        <taxon>Mytilida</taxon>
        <taxon>Mytiloidea</taxon>
        <taxon>Mytilidae</taxon>
        <taxon>Mytilinae</taxon>
        <taxon>Mytilus</taxon>
    </lineage>
</organism>
<evidence type="ECO:0000256" key="2">
    <source>
        <dbReference type="ARBA" id="ARBA00006670"/>
    </source>
</evidence>
<evidence type="ECO:0000313" key="8">
    <source>
        <dbReference type="EMBL" id="VDI24829.1"/>
    </source>
</evidence>
<protein>
    <submittedName>
        <fullName evidence="8">Natural resistance-associated macrophage protein</fullName>
    </submittedName>
</protein>
<keyword evidence="6 7" id="KW-0472">Membrane</keyword>
<comment type="caution">
    <text evidence="8">The sequence shown here is derived from an EMBL/GenBank/DDBJ whole genome shotgun (WGS) entry which is preliminary data.</text>
</comment>
<keyword evidence="4 7" id="KW-0812">Transmembrane</keyword>
<keyword evidence="9" id="KW-1185">Reference proteome</keyword>
<proteinExistence type="inferred from homology"/>
<feature type="transmembrane region" description="Helical" evidence="7">
    <location>
        <begin position="389"/>
        <end position="406"/>
    </location>
</feature>
<feature type="transmembrane region" description="Helical" evidence="7">
    <location>
        <begin position="190"/>
        <end position="208"/>
    </location>
</feature>
<accession>A0A8B6DVW5</accession>
<dbReference type="OrthoDB" id="409173at2759"/>
<feature type="transmembrane region" description="Helical" evidence="7">
    <location>
        <begin position="159"/>
        <end position="178"/>
    </location>
</feature>
<reference evidence="8" key="1">
    <citation type="submission" date="2018-11" db="EMBL/GenBank/DDBJ databases">
        <authorList>
            <person name="Alioto T."/>
            <person name="Alioto T."/>
        </authorList>
    </citation>
    <scope>NUCLEOTIDE SEQUENCE</scope>
</reference>
<evidence type="ECO:0000256" key="1">
    <source>
        <dbReference type="ARBA" id="ARBA00004141"/>
    </source>
</evidence>
<dbReference type="Pfam" id="PF01566">
    <property type="entry name" value="Nramp"/>
    <property type="match status" value="1"/>
</dbReference>
<feature type="transmembrane region" description="Helical" evidence="7">
    <location>
        <begin position="275"/>
        <end position="298"/>
    </location>
</feature>
<dbReference type="GO" id="GO:0010008">
    <property type="term" value="C:endosome membrane"/>
    <property type="evidence" value="ECO:0007669"/>
    <property type="project" value="TreeGrafter"/>
</dbReference>
<evidence type="ECO:0000256" key="5">
    <source>
        <dbReference type="ARBA" id="ARBA00022989"/>
    </source>
</evidence>
<feature type="transmembrane region" description="Helical" evidence="7">
    <location>
        <begin position="126"/>
        <end position="153"/>
    </location>
</feature>
<comment type="subcellular location">
    <subcellularLocation>
        <location evidence="1">Membrane</location>
        <topology evidence="1">Multi-pass membrane protein</topology>
    </subcellularLocation>
</comment>
<keyword evidence="5 7" id="KW-1133">Transmembrane helix</keyword>
<dbReference type="GO" id="GO:0005384">
    <property type="term" value="F:manganese ion transmembrane transporter activity"/>
    <property type="evidence" value="ECO:0007669"/>
    <property type="project" value="TreeGrafter"/>
</dbReference>
<evidence type="ECO:0000313" key="9">
    <source>
        <dbReference type="Proteomes" id="UP000596742"/>
    </source>
</evidence>
<dbReference type="GO" id="GO:0005886">
    <property type="term" value="C:plasma membrane"/>
    <property type="evidence" value="ECO:0007669"/>
    <property type="project" value="TreeGrafter"/>
</dbReference>
<dbReference type="GO" id="GO:0005381">
    <property type="term" value="F:iron ion transmembrane transporter activity"/>
    <property type="evidence" value="ECO:0007669"/>
    <property type="project" value="TreeGrafter"/>
</dbReference>
<dbReference type="EMBL" id="UYJE01004086">
    <property type="protein sequence ID" value="VDI24829.1"/>
    <property type="molecule type" value="Genomic_DNA"/>
</dbReference>
<dbReference type="InterPro" id="IPR001046">
    <property type="entry name" value="NRAMP_fam"/>
</dbReference>
<dbReference type="HAMAP" id="MF_00221">
    <property type="entry name" value="NRAMP"/>
    <property type="match status" value="1"/>
</dbReference>
<comment type="similarity">
    <text evidence="2">Belongs to the NRAMP family.</text>
</comment>
<evidence type="ECO:0000256" key="7">
    <source>
        <dbReference type="SAM" id="Phobius"/>
    </source>
</evidence>
<dbReference type="PANTHER" id="PTHR11706">
    <property type="entry name" value="SOLUTE CARRIER PROTEIN FAMILY 11 MEMBER"/>
    <property type="match status" value="1"/>
</dbReference>
<evidence type="ECO:0000256" key="6">
    <source>
        <dbReference type="ARBA" id="ARBA00023136"/>
    </source>
</evidence>
<dbReference type="PRINTS" id="PR00447">
    <property type="entry name" value="NATRESASSCMP"/>
</dbReference>
<feature type="transmembrane region" description="Helical" evidence="7">
    <location>
        <begin position="451"/>
        <end position="477"/>
    </location>
</feature>
<feature type="transmembrane region" description="Helical" evidence="7">
    <location>
        <begin position="483"/>
        <end position="505"/>
    </location>
</feature>
<evidence type="ECO:0000256" key="4">
    <source>
        <dbReference type="ARBA" id="ARBA00022692"/>
    </source>
</evidence>
<gene>
    <name evidence="8" type="ORF">MGAL_10B017090</name>
</gene>
<feature type="transmembrane region" description="Helical" evidence="7">
    <location>
        <begin position="418"/>
        <end position="439"/>
    </location>
</feature>
<dbReference type="NCBIfam" id="NF037982">
    <property type="entry name" value="Nramp_1"/>
    <property type="match status" value="1"/>
</dbReference>
<name>A0A8B6DVW5_MYTGA</name>
<dbReference type="AlphaFoldDB" id="A0A8B6DVW5"/>
<dbReference type="Proteomes" id="UP000596742">
    <property type="component" value="Unassembled WGS sequence"/>
</dbReference>
<feature type="transmembrane region" description="Helical" evidence="7">
    <location>
        <begin position="338"/>
        <end position="359"/>
    </location>
</feature>